<dbReference type="FunFam" id="1.20.58.1120:FF:000002">
    <property type="entry name" value="Dynein heavy chain 9, axonemal"/>
    <property type="match status" value="1"/>
</dbReference>
<dbReference type="Gene3D" id="3.20.180.20">
    <property type="entry name" value="Dynein heavy chain, N-terminal domain 2"/>
    <property type="match status" value="1"/>
</dbReference>
<gene>
    <name evidence="3" type="ORF">AM593_06443</name>
</gene>
<dbReference type="InterPro" id="IPR013602">
    <property type="entry name" value="Dynein_heavy_linker"/>
</dbReference>
<dbReference type="SMR" id="A0A3R5UAR8"/>
<dbReference type="PANTHER" id="PTHR45703">
    <property type="entry name" value="DYNEIN HEAVY CHAIN"/>
    <property type="match status" value="1"/>
</dbReference>
<dbReference type="Proteomes" id="UP000266721">
    <property type="component" value="Unassembled WGS sequence"/>
</dbReference>
<organism evidence="3 4">
    <name type="scientific">Mytilus galloprovincialis</name>
    <name type="common">Mediterranean mussel</name>
    <dbReference type="NCBI Taxonomy" id="29158"/>
    <lineage>
        <taxon>Eukaryota</taxon>
        <taxon>Metazoa</taxon>
        <taxon>Spiralia</taxon>
        <taxon>Lophotrochozoa</taxon>
        <taxon>Mollusca</taxon>
        <taxon>Bivalvia</taxon>
        <taxon>Autobranchia</taxon>
        <taxon>Pteriomorphia</taxon>
        <taxon>Mytilida</taxon>
        <taxon>Mytiloidea</taxon>
        <taxon>Mytilidae</taxon>
        <taxon>Mytilinae</taxon>
        <taxon>Mytilus</taxon>
    </lineage>
</organism>
<dbReference type="Pfam" id="PF08393">
    <property type="entry name" value="DHC_N2"/>
    <property type="match status" value="1"/>
</dbReference>
<dbReference type="GO" id="GO:0030286">
    <property type="term" value="C:dynein complex"/>
    <property type="evidence" value="ECO:0007669"/>
    <property type="project" value="InterPro"/>
</dbReference>
<sequence length="282" mass="32229">LTKLFDSLANLKFEEDDKGNKIKSAIGMHSKDGEYVDMDKPCDLNGQVEVWLMRLLQSQCSTVRHEMTEAVSSYEEKPREQWLFDFPAQVALCGTQIWWTTEVNIAFARLEEGYENALKDYNKKQVTQLNALIQLLIGKLNSGDRQKIMTICTIDVHARDVLIKLVASRVDSAQAFSWLSQLRHRWDDNERDCFANICDAQFRYSHEYLGNTPRLVITPLTDRCYITLTQSLHLIMSGAPAGPAGTGKTETTKDLGRALGIMVYVFNCSEQMDYKFNWYCGI</sequence>
<dbReference type="EMBL" id="KV624584">
    <property type="protein sequence ID" value="OPL07298.1"/>
    <property type="molecule type" value="Genomic_DNA"/>
</dbReference>
<accession>A0A3R5UAR8</accession>
<dbReference type="AlphaFoldDB" id="A0A3R5UAR8"/>
<dbReference type="InterPro" id="IPR027417">
    <property type="entry name" value="P-loop_NTPase"/>
</dbReference>
<evidence type="ECO:0000259" key="2">
    <source>
        <dbReference type="Pfam" id="PF12774"/>
    </source>
</evidence>
<feature type="non-terminal residue" evidence="3">
    <location>
        <position position="1"/>
    </location>
</feature>
<dbReference type="GO" id="GO:0007018">
    <property type="term" value="P:microtubule-based movement"/>
    <property type="evidence" value="ECO:0007669"/>
    <property type="project" value="InterPro"/>
</dbReference>
<dbReference type="InterPro" id="IPR042228">
    <property type="entry name" value="Dynein_linker_3"/>
</dbReference>
<dbReference type="InterPro" id="IPR035699">
    <property type="entry name" value="AAA_6"/>
</dbReference>
<dbReference type="GO" id="GO:0051959">
    <property type="term" value="F:dynein light intermediate chain binding"/>
    <property type="evidence" value="ECO:0007669"/>
    <property type="project" value="InterPro"/>
</dbReference>
<dbReference type="PANTHER" id="PTHR45703:SF8">
    <property type="entry name" value="DYNEINS HEAVY CHAIN"/>
    <property type="match status" value="1"/>
</dbReference>
<evidence type="ECO:0000313" key="4">
    <source>
        <dbReference type="Proteomes" id="UP000266721"/>
    </source>
</evidence>
<evidence type="ECO:0000259" key="1">
    <source>
        <dbReference type="Pfam" id="PF08393"/>
    </source>
</evidence>
<proteinExistence type="predicted"/>
<dbReference type="GO" id="GO:0045505">
    <property type="term" value="F:dynein intermediate chain binding"/>
    <property type="evidence" value="ECO:0007669"/>
    <property type="project" value="InterPro"/>
</dbReference>
<protein>
    <submittedName>
        <fullName evidence="3">Dynein axonemal heavy chain</fullName>
    </submittedName>
</protein>
<dbReference type="Pfam" id="PF12774">
    <property type="entry name" value="AAA_6"/>
    <property type="match status" value="1"/>
</dbReference>
<keyword evidence="4" id="KW-1185">Reference proteome</keyword>
<evidence type="ECO:0000313" key="3">
    <source>
        <dbReference type="EMBL" id="OPL07298.1"/>
    </source>
</evidence>
<dbReference type="InterPro" id="IPR026983">
    <property type="entry name" value="DHC"/>
</dbReference>
<dbReference type="SUPFAM" id="SSF52540">
    <property type="entry name" value="P-loop containing nucleoside triphosphate hydrolases"/>
    <property type="match status" value="1"/>
</dbReference>
<name>A0A3R5UAR8_MYTGA</name>
<feature type="domain" description="Dynein heavy chain linker" evidence="1">
    <location>
        <begin position="1"/>
        <end position="70"/>
    </location>
</feature>
<dbReference type="GO" id="GO:0005524">
    <property type="term" value="F:ATP binding"/>
    <property type="evidence" value="ECO:0007669"/>
    <property type="project" value="InterPro"/>
</dbReference>
<dbReference type="Gene3D" id="3.40.50.300">
    <property type="entry name" value="P-loop containing nucleotide triphosphate hydrolases"/>
    <property type="match status" value="1"/>
</dbReference>
<dbReference type="Gene3D" id="1.20.58.1120">
    <property type="match status" value="1"/>
</dbReference>
<feature type="domain" description="Dynein heavy chain hydrolytic ATP-binding dynein motor region" evidence="2">
    <location>
        <begin position="204"/>
        <end position="276"/>
    </location>
</feature>
<reference evidence="3 4" key="1">
    <citation type="journal article" date="2016" name="PLoS ONE">
        <title>A First Insight into the Genome of the Filter-Feeder Mussel Mytilus galloprovincialis.</title>
        <authorList>
            <person name="Murgarella M."/>
            <person name="Puiu D."/>
            <person name="Novoa B."/>
            <person name="Figueras A."/>
            <person name="Posada D."/>
            <person name="Canchaya C."/>
        </authorList>
    </citation>
    <scope>NUCLEOTIDE SEQUENCE [LARGE SCALE GENOMIC DNA]</scope>
    <source>
        <tissue evidence="3">Muscle</tissue>
    </source>
</reference>